<feature type="transmembrane region" description="Helical" evidence="1">
    <location>
        <begin position="7"/>
        <end position="25"/>
    </location>
</feature>
<keyword evidence="1" id="KW-0812">Transmembrane</keyword>
<evidence type="ECO:0000313" key="3">
    <source>
        <dbReference type="Proteomes" id="UP000187261"/>
    </source>
</evidence>
<dbReference type="Proteomes" id="UP000187261">
    <property type="component" value="Unassembled WGS sequence"/>
</dbReference>
<gene>
    <name evidence="2" type="ORF">SAMN05660493_00194</name>
</gene>
<feature type="transmembrane region" description="Helical" evidence="1">
    <location>
        <begin position="37"/>
        <end position="55"/>
    </location>
</feature>
<proteinExistence type="predicted"/>
<dbReference type="OrthoDB" id="1492036at2"/>
<evidence type="ECO:0000256" key="1">
    <source>
        <dbReference type="SAM" id="Phobius"/>
    </source>
</evidence>
<keyword evidence="1" id="KW-0472">Membrane</keyword>
<sequence>MNTFKKLIIIALILFFGYLILRMVLNSEKTEPFTYEIFAAIIGFTITALTTWSLLGKQTENELNKEVRIRFLTLKTTIYQELIRQLEDIVRKEKITHEDIIELRLLSQRMIFIAGENVLVAFNKFVIRFVRLAKNEKISEKDLDDLLDEMSMVSVEIRNDILDNKVNQDMDVQSFEKLILKTNELMDFSDN</sequence>
<dbReference type="RefSeq" id="WP_143745920.1">
    <property type="nucleotide sequence ID" value="NZ_FTPU01000002.1"/>
</dbReference>
<reference evidence="3" key="1">
    <citation type="submission" date="2016-10" db="EMBL/GenBank/DDBJ databases">
        <authorList>
            <person name="Varghese N."/>
            <person name="Submissions S."/>
        </authorList>
    </citation>
    <scope>NUCLEOTIDE SEQUENCE [LARGE SCALE GENOMIC DNA]</scope>
    <source>
        <strain evidence="3">DSM 19482</strain>
    </source>
</reference>
<protein>
    <recommendedName>
        <fullName evidence="4">5-bromo-4-chloroindolyl phosphate hydrolysis protein</fullName>
    </recommendedName>
</protein>
<evidence type="ECO:0000313" key="2">
    <source>
        <dbReference type="EMBL" id="SIT95547.1"/>
    </source>
</evidence>
<dbReference type="STRING" id="1121284.SAMN05660493_00194"/>
<organism evidence="2 3">
    <name type="scientific">Epilithonimonas bovis DSM 19482</name>
    <dbReference type="NCBI Taxonomy" id="1121284"/>
    <lineage>
        <taxon>Bacteria</taxon>
        <taxon>Pseudomonadati</taxon>
        <taxon>Bacteroidota</taxon>
        <taxon>Flavobacteriia</taxon>
        <taxon>Flavobacteriales</taxon>
        <taxon>Weeksellaceae</taxon>
        <taxon>Chryseobacterium group</taxon>
        <taxon>Epilithonimonas</taxon>
    </lineage>
</organism>
<keyword evidence="3" id="KW-1185">Reference proteome</keyword>
<keyword evidence="1" id="KW-1133">Transmembrane helix</keyword>
<dbReference type="EMBL" id="FTPU01000002">
    <property type="protein sequence ID" value="SIT95547.1"/>
    <property type="molecule type" value="Genomic_DNA"/>
</dbReference>
<dbReference type="AlphaFoldDB" id="A0A1U7PS69"/>
<accession>A0A1U7PS69</accession>
<evidence type="ECO:0008006" key="4">
    <source>
        <dbReference type="Google" id="ProtNLM"/>
    </source>
</evidence>
<name>A0A1U7PS69_9FLAO</name>